<dbReference type="PANTHER" id="PTHR45138">
    <property type="entry name" value="REGULATORY COMPONENTS OF SENSORY TRANSDUCTION SYSTEM"/>
    <property type="match status" value="1"/>
</dbReference>
<dbReference type="GO" id="GO:0043709">
    <property type="term" value="P:cell adhesion involved in single-species biofilm formation"/>
    <property type="evidence" value="ECO:0007669"/>
    <property type="project" value="TreeGrafter"/>
</dbReference>
<dbReference type="Gene3D" id="3.30.70.270">
    <property type="match status" value="1"/>
</dbReference>
<dbReference type="FunFam" id="3.30.70.270:FF:000001">
    <property type="entry name" value="Diguanylate cyclase domain protein"/>
    <property type="match status" value="1"/>
</dbReference>
<dbReference type="PROSITE" id="PS50887">
    <property type="entry name" value="GGDEF"/>
    <property type="match status" value="1"/>
</dbReference>
<evidence type="ECO:0000256" key="3">
    <source>
        <dbReference type="ARBA" id="ARBA00034247"/>
    </source>
</evidence>
<dbReference type="InterPro" id="IPR043128">
    <property type="entry name" value="Rev_trsase/Diguanyl_cyclase"/>
</dbReference>
<dbReference type="RefSeq" id="WP_147388797.1">
    <property type="nucleotide sequence ID" value="NZ_AQHF01000026.1"/>
</dbReference>
<dbReference type="GO" id="GO:1902201">
    <property type="term" value="P:negative regulation of bacterial-type flagellum-dependent cell motility"/>
    <property type="evidence" value="ECO:0007669"/>
    <property type="project" value="TreeGrafter"/>
</dbReference>
<protein>
    <recommendedName>
        <fullName evidence="2">diguanylate cyclase</fullName>
        <ecNumber evidence="2">2.7.7.65</ecNumber>
    </recommendedName>
</protein>
<dbReference type="SUPFAM" id="SSF55073">
    <property type="entry name" value="Nucleotide cyclase"/>
    <property type="match status" value="1"/>
</dbReference>
<evidence type="ECO:0000256" key="1">
    <source>
        <dbReference type="ARBA" id="ARBA00001946"/>
    </source>
</evidence>
<comment type="cofactor">
    <cofactor evidence="1">
        <name>Mg(2+)</name>
        <dbReference type="ChEBI" id="CHEBI:18420"/>
    </cofactor>
</comment>
<evidence type="ECO:0000259" key="4">
    <source>
        <dbReference type="PROSITE" id="PS50887"/>
    </source>
</evidence>
<dbReference type="AlphaFoldDB" id="A0A8I0MYB5"/>
<evidence type="ECO:0000313" key="5">
    <source>
        <dbReference type="EMBL" id="MBE0347486.1"/>
    </source>
</evidence>
<dbReference type="PANTHER" id="PTHR45138:SF9">
    <property type="entry name" value="DIGUANYLATE CYCLASE DGCM-RELATED"/>
    <property type="match status" value="1"/>
</dbReference>
<dbReference type="GO" id="GO:0005886">
    <property type="term" value="C:plasma membrane"/>
    <property type="evidence" value="ECO:0007669"/>
    <property type="project" value="TreeGrafter"/>
</dbReference>
<dbReference type="InterPro" id="IPR000160">
    <property type="entry name" value="GGDEF_dom"/>
</dbReference>
<proteinExistence type="predicted"/>
<feature type="domain" description="GGDEF" evidence="4">
    <location>
        <begin position="177"/>
        <end position="306"/>
    </location>
</feature>
<gene>
    <name evidence="5" type="ORF">PPEP_a1952</name>
</gene>
<reference evidence="5 6" key="1">
    <citation type="submission" date="2015-06" db="EMBL/GenBank/DDBJ databases">
        <title>Genome sequence of Pseudoalteromonas peptidolytica.</title>
        <authorList>
            <person name="Xie B.-B."/>
            <person name="Rong J.-C."/>
            <person name="Qin Q.-L."/>
            <person name="Zhang Y.-Z."/>
        </authorList>
    </citation>
    <scope>NUCLEOTIDE SEQUENCE [LARGE SCALE GENOMIC DNA]</scope>
    <source>
        <strain evidence="5 6">F12-50-A1</strain>
    </source>
</reference>
<dbReference type="NCBIfam" id="TIGR00254">
    <property type="entry name" value="GGDEF"/>
    <property type="match status" value="1"/>
</dbReference>
<dbReference type="InterPro" id="IPR029787">
    <property type="entry name" value="Nucleotide_cyclase"/>
</dbReference>
<comment type="catalytic activity">
    <reaction evidence="3">
        <text>2 GTP = 3',3'-c-di-GMP + 2 diphosphate</text>
        <dbReference type="Rhea" id="RHEA:24898"/>
        <dbReference type="ChEBI" id="CHEBI:33019"/>
        <dbReference type="ChEBI" id="CHEBI:37565"/>
        <dbReference type="ChEBI" id="CHEBI:58805"/>
        <dbReference type="EC" id="2.7.7.65"/>
    </reaction>
</comment>
<dbReference type="EC" id="2.7.7.65" evidence="2"/>
<comment type="caution">
    <text evidence="5">The sequence shown here is derived from an EMBL/GenBank/DDBJ whole genome shotgun (WGS) entry which is preliminary data.</text>
</comment>
<keyword evidence="6" id="KW-1185">Reference proteome</keyword>
<evidence type="ECO:0000256" key="2">
    <source>
        <dbReference type="ARBA" id="ARBA00012528"/>
    </source>
</evidence>
<organism evidence="5 6">
    <name type="scientific">Pseudoalteromonas peptidolytica F12-50-A1</name>
    <dbReference type="NCBI Taxonomy" id="1315280"/>
    <lineage>
        <taxon>Bacteria</taxon>
        <taxon>Pseudomonadati</taxon>
        <taxon>Pseudomonadota</taxon>
        <taxon>Gammaproteobacteria</taxon>
        <taxon>Alteromonadales</taxon>
        <taxon>Pseudoalteromonadaceae</taxon>
        <taxon>Pseudoalteromonas</taxon>
    </lineage>
</organism>
<dbReference type="InterPro" id="IPR050469">
    <property type="entry name" value="Diguanylate_Cyclase"/>
</dbReference>
<dbReference type="SMART" id="SM00267">
    <property type="entry name" value="GGDEF"/>
    <property type="match status" value="1"/>
</dbReference>
<dbReference type="Pfam" id="PF00990">
    <property type="entry name" value="GGDEF"/>
    <property type="match status" value="1"/>
</dbReference>
<dbReference type="CDD" id="cd01949">
    <property type="entry name" value="GGDEF"/>
    <property type="match status" value="1"/>
</dbReference>
<dbReference type="EMBL" id="AQHF01000026">
    <property type="protein sequence ID" value="MBE0347486.1"/>
    <property type="molecule type" value="Genomic_DNA"/>
</dbReference>
<dbReference type="GO" id="GO:0052621">
    <property type="term" value="F:diguanylate cyclase activity"/>
    <property type="evidence" value="ECO:0007669"/>
    <property type="project" value="UniProtKB-EC"/>
</dbReference>
<dbReference type="Proteomes" id="UP000660708">
    <property type="component" value="Unassembled WGS sequence"/>
</dbReference>
<sequence length="322" mass="36612">MSTSYSPCGHELTVQLLAQKSESQLAQALEHIVADACETHYAFYFSKSLSANEIPKPLFVSHRDVCLSIDSTTSVLNKTNKIEGDKHLIQHGGDSIIPLWHHTELVGFLYVKGQLNFTLATLLKHLLNVFIHQMATLHFARIDPLSQLLNRQTFDEKVIEITNGEGFTVCREASDERKWYLAMIDIDHFKQVNDNFGHVIGDEVILLVAQIIKANFRTEDYTFRYGGEEFSILFQSFDDDAALIALERLREHIATSRFPQVEHVSVSIGFTEVVDTLQVSEQVHKADQALYYSKDNGRNRVTNYLSLGLSESHYECAEIELF</sequence>
<accession>A0A8I0MYB5</accession>
<name>A0A8I0MYB5_9GAMM</name>
<evidence type="ECO:0000313" key="6">
    <source>
        <dbReference type="Proteomes" id="UP000660708"/>
    </source>
</evidence>